<dbReference type="GO" id="GO:0050031">
    <property type="term" value="F:L-pipecolate oxidase activity"/>
    <property type="evidence" value="ECO:0007669"/>
    <property type="project" value="TreeGrafter"/>
</dbReference>
<reference evidence="9" key="1">
    <citation type="submission" date="2021-10" db="EMBL/GenBank/DDBJ databases">
        <title>Tropical sea cucumber genome reveals ecological adaptation and Cuvierian tubules defense mechanism.</title>
        <authorList>
            <person name="Chen T."/>
        </authorList>
    </citation>
    <scope>NUCLEOTIDE SEQUENCE</scope>
    <source>
        <strain evidence="9">Nanhai2018</strain>
        <tissue evidence="9">Muscle</tissue>
    </source>
</reference>
<dbReference type="Gene3D" id="3.50.50.60">
    <property type="entry name" value="FAD/NAD(P)-binding domain"/>
    <property type="match status" value="1"/>
</dbReference>
<dbReference type="Gene3D" id="3.30.9.10">
    <property type="entry name" value="D-Amino Acid Oxidase, subunit A, domain 2"/>
    <property type="match status" value="1"/>
</dbReference>
<evidence type="ECO:0000256" key="3">
    <source>
        <dbReference type="ARBA" id="ARBA00012769"/>
    </source>
</evidence>
<dbReference type="PANTHER" id="PTHR10961">
    <property type="entry name" value="PEROXISOMAL SARCOSINE OXIDASE"/>
    <property type="match status" value="1"/>
</dbReference>
<evidence type="ECO:0000259" key="8">
    <source>
        <dbReference type="Pfam" id="PF01266"/>
    </source>
</evidence>
<dbReference type="AlphaFoldDB" id="A0A9Q1HGI4"/>
<dbReference type="OrthoDB" id="424974at2759"/>
<dbReference type="SUPFAM" id="SSF51905">
    <property type="entry name" value="FAD/NAD(P)-binding domain"/>
    <property type="match status" value="1"/>
</dbReference>
<dbReference type="InterPro" id="IPR036188">
    <property type="entry name" value="FAD/NAD-bd_sf"/>
</dbReference>
<organism evidence="9 10">
    <name type="scientific">Holothuria leucospilota</name>
    <name type="common">Black long sea cucumber</name>
    <name type="synonym">Mertensiothuria leucospilota</name>
    <dbReference type="NCBI Taxonomy" id="206669"/>
    <lineage>
        <taxon>Eukaryota</taxon>
        <taxon>Metazoa</taxon>
        <taxon>Echinodermata</taxon>
        <taxon>Eleutherozoa</taxon>
        <taxon>Echinozoa</taxon>
        <taxon>Holothuroidea</taxon>
        <taxon>Aspidochirotacea</taxon>
        <taxon>Aspidochirotida</taxon>
        <taxon>Holothuriidae</taxon>
        <taxon>Holothuria</taxon>
    </lineage>
</organism>
<feature type="domain" description="FAD dependent oxidoreductase" evidence="8">
    <location>
        <begin position="4"/>
        <end position="352"/>
    </location>
</feature>
<dbReference type="NCBIfam" id="NF008425">
    <property type="entry name" value="PRK11259.1"/>
    <property type="match status" value="1"/>
</dbReference>
<dbReference type="GO" id="GO:0050660">
    <property type="term" value="F:flavin adenine dinucleotide binding"/>
    <property type="evidence" value="ECO:0007669"/>
    <property type="project" value="InterPro"/>
</dbReference>
<sequence length="379" mass="42352">MVYDCIVIGGGVVGSSAAYSMAMKGKETLLLEQFSLPHTRGSSHGATRVLRTSYEDPIYSQMTVEALQLWKRLERETNTTLFQTTGLMVISDPPHDVFERSFKSVQATGGNCQELSQEEVHRRHPGLLRFSANQRIYVEHDSGTLRADKALACLREQIKKFGGHIQDDEKVISIMPGRVVTVRTNKGTYRTHHLIITPGAWISQLLEPFGLKIPFRVERINVCYWRETNPGSTKNMMTFLDVSKEVYGLPSSEYDGLMKVCLHKGIETNPDCRDVCIDDKSDVEQVCNFITERFPGLECKPSVVESCMYTLTPDGNFVLDNIPNHPNIVFGAGFSGHGFKMAPVVGRILGEMVMGEKPSYDISLMSMKRFPGATLSSNL</sequence>
<comment type="caution">
    <text evidence="9">The sequence shown here is derived from an EMBL/GenBank/DDBJ whole genome shotgun (WGS) entry which is preliminary data.</text>
</comment>
<evidence type="ECO:0000256" key="4">
    <source>
        <dbReference type="ARBA" id="ARBA00022630"/>
    </source>
</evidence>
<protein>
    <recommendedName>
        <fullName evidence="3">sarcosine oxidasee (formaldehyde-forming)</fullName>
        <ecNumber evidence="3">1.5.3.1</ecNumber>
    </recommendedName>
</protein>
<dbReference type="PANTHER" id="PTHR10961:SF46">
    <property type="entry name" value="PEROXISOMAL SARCOSINE OXIDASE"/>
    <property type="match status" value="1"/>
</dbReference>
<keyword evidence="5" id="KW-0274">FAD</keyword>
<dbReference type="FunFam" id="3.50.50.60:FF:000189">
    <property type="entry name" value="Monomeric sarcosine oxidase"/>
    <property type="match status" value="1"/>
</dbReference>
<evidence type="ECO:0000256" key="1">
    <source>
        <dbReference type="ARBA" id="ARBA00001974"/>
    </source>
</evidence>
<dbReference type="InterPro" id="IPR006076">
    <property type="entry name" value="FAD-dep_OxRdtase"/>
</dbReference>
<dbReference type="Pfam" id="PF01266">
    <property type="entry name" value="DAO"/>
    <property type="match status" value="1"/>
</dbReference>
<keyword evidence="4" id="KW-0285">Flavoprotein</keyword>
<comment type="similarity">
    <text evidence="2">Belongs to the MSOX/MTOX family.</text>
</comment>
<dbReference type="InterPro" id="IPR045170">
    <property type="entry name" value="MTOX"/>
</dbReference>
<comment type="cofactor">
    <cofactor evidence="1">
        <name>FAD</name>
        <dbReference type="ChEBI" id="CHEBI:57692"/>
    </cofactor>
</comment>
<dbReference type="SUPFAM" id="SSF54373">
    <property type="entry name" value="FAD-linked reductases, C-terminal domain"/>
    <property type="match status" value="1"/>
</dbReference>
<dbReference type="Proteomes" id="UP001152320">
    <property type="component" value="Chromosome 4"/>
</dbReference>
<evidence type="ECO:0000256" key="2">
    <source>
        <dbReference type="ARBA" id="ARBA00010989"/>
    </source>
</evidence>
<evidence type="ECO:0000313" key="10">
    <source>
        <dbReference type="Proteomes" id="UP001152320"/>
    </source>
</evidence>
<evidence type="ECO:0000256" key="6">
    <source>
        <dbReference type="ARBA" id="ARBA00023002"/>
    </source>
</evidence>
<dbReference type="GO" id="GO:0008115">
    <property type="term" value="F:sarcosine oxidase activity"/>
    <property type="evidence" value="ECO:0007669"/>
    <property type="project" value="UniProtKB-EC"/>
</dbReference>
<dbReference type="EC" id="1.5.3.1" evidence="3"/>
<proteinExistence type="inferred from homology"/>
<evidence type="ECO:0000256" key="5">
    <source>
        <dbReference type="ARBA" id="ARBA00022827"/>
    </source>
</evidence>
<gene>
    <name evidence="9" type="ORF">HOLleu_11509</name>
</gene>
<dbReference type="GO" id="GO:0033514">
    <property type="term" value="P:L-lysine catabolic process to acetyl-CoA via L-pipecolate"/>
    <property type="evidence" value="ECO:0007669"/>
    <property type="project" value="TreeGrafter"/>
</dbReference>
<evidence type="ECO:0000313" key="9">
    <source>
        <dbReference type="EMBL" id="KAJ8044128.1"/>
    </source>
</evidence>
<keyword evidence="10" id="KW-1185">Reference proteome</keyword>
<keyword evidence="6" id="KW-0560">Oxidoreductase</keyword>
<dbReference type="GO" id="GO:0005777">
    <property type="term" value="C:peroxisome"/>
    <property type="evidence" value="ECO:0007669"/>
    <property type="project" value="TreeGrafter"/>
</dbReference>
<accession>A0A9Q1HGI4</accession>
<comment type="catalytic activity">
    <reaction evidence="7">
        <text>sarcosine + O2 + H2O = formaldehyde + glycine + H2O2</text>
        <dbReference type="Rhea" id="RHEA:13313"/>
        <dbReference type="ChEBI" id="CHEBI:15377"/>
        <dbReference type="ChEBI" id="CHEBI:15379"/>
        <dbReference type="ChEBI" id="CHEBI:16240"/>
        <dbReference type="ChEBI" id="CHEBI:16842"/>
        <dbReference type="ChEBI" id="CHEBI:57305"/>
        <dbReference type="ChEBI" id="CHEBI:57433"/>
        <dbReference type="EC" id="1.5.3.1"/>
    </reaction>
</comment>
<name>A0A9Q1HGI4_HOLLE</name>
<dbReference type="EMBL" id="JAIZAY010000004">
    <property type="protein sequence ID" value="KAJ8044128.1"/>
    <property type="molecule type" value="Genomic_DNA"/>
</dbReference>
<evidence type="ECO:0000256" key="7">
    <source>
        <dbReference type="ARBA" id="ARBA00052742"/>
    </source>
</evidence>